<sequence>MTATQRDAAAPAPRPRMRLWVAGAAVLGALVSTTALSGAFAPQAAPEETARPATMAASATPTPAPEASPSPTTQAATTQAAAPKPRAAAPERLIVESAGIDVAVLPLTPTSADEASQSLVPPFTMDGYWLTSFGMPGRGSNDTTYITGHSWEDREAPFNRISTDVEVGHEIVLHTGSGVQHYLVDSIVTRDKDTLKDSNIWDITPNRLVLISCYTEDPWGKNVVVTASPKDSP</sequence>
<feature type="compositionally biased region" description="Low complexity" evidence="1">
    <location>
        <begin position="69"/>
        <end position="87"/>
    </location>
</feature>
<reference evidence="2 3" key="1">
    <citation type="journal article" date="2023" name="Int. J. Syst. Evol. Microbiol.">
        <title>Arthrobacter vasquezii sp. nov., isolated from a soil sample from Union Glacier, Antarctica.</title>
        <authorList>
            <person name="Valenzuela-Ibaceta F."/>
            <person name="Carrasco V."/>
            <person name="Lagos-Moraga S."/>
            <person name="Dietz-Vargas C."/>
            <person name="Navarro C.A."/>
            <person name="Perez-Donoso J.M."/>
        </authorList>
    </citation>
    <scope>NUCLEOTIDE SEQUENCE [LARGE SCALE GENOMIC DNA]</scope>
    <source>
        <strain evidence="2 3">EH-1B-1</strain>
    </source>
</reference>
<dbReference type="RefSeq" id="WP_277358502.1">
    <property type="nucleotide sequence ID" value="NZ_JAROKN010000020.1"/>
</dbReference>
<evidence type="ECO:0000313" key="3">
    <source>
        <dbReference type="Proteomes" id="UP001220456"/>
    </source>
</evidence>
<organism evidence="2 3">
    <name type="scientific">Arthrobacter vasquezii</name>
    <dbReference type="NCBI Taxonomy" id="2977629"/>
    <lineage>
        <taxon>Bacteria</taxon>
        <taxon>Bacillati</taxon>
        <taxon>Actinomycetota</taxon>
        <taxon>Actinomycetes</taxon>
        <taxon>Micrococcales</taxon>
        <taxon>Micrococcaceae</taxon>
        <taxon>Arthrobacter</taxon>
    </lineage>
</organism>
<protein>
    <submittedName>
        <fullName evidence="2">Sortase</fullName>
    </submittedName>
</protein>
<keyword evidence="3" id="KW-1185">Reference proteome</keyword>
<accession>A0ABT6CV92</accession>
<name>A0ABT6CV92_9MICC</name>
<feature type="region of interest" description="Disordered" evidence="1">
    <location>
        <begin position="42"/>
        <end position="87"/>
    </location>
</feature>
<dbReference type="InterPro" id="IPR023365">
    <property type="entry name" value="Sortase_dom-sf"/>
</dbReference>
<evidence type="ECO:0000313" key="2">
    <source>
        <dbReference type="EMBL" id="MDF9277999.1"/>
    </source>
</evidence>
<dbReference type="CDD" id="cd05829">
    <property type="entry name" value="Sortase_F"/>
    <property type="match status" value="1"/>
</dbReference>
<gene>
    <name evidence="2" type="ORF">P4U43_09385</name>
</gene>
<evidence type="ECO:0000256" key="1">
    <source>
        <dbReference type="SAM" id="MobiDB-lite"/>
    </source>
</evidence>
<dbReference type="InterPro" id="IPR042001">
    <property type="entry name" value="Sortase_F"/>
</dbReference>
<dbReference type="SUPFAM" id="SSF63817">
    <property type="entry name" value="Sortase"/>
    <property type="match status" value="1"/>
</dbReference>
<dbReference type="EMBL" id="JAROKN010000020">
    <property type="protein sequence ID" value="MDF9277999.1"/>
    <property type="molecule type" value="Genomic_DNA"/>
</dbReference>
<proteinExistence type="predicted"/>
<dbReference type="Gene3D" id="2.40.260.10">
    <property type="entry name" value="Sortase"/>
    <property type="match status" value="1"/>
</dbReference>
<comment type="caution">
    <text evidence="2">The sequence shown here is derived from an EMBL/GenBank/DDBJ whole genome shotgun (WGS) entry which is preliminary data.</text>
</comment>
<feature type="compositionally biased region" description="Low complexity" evidence="1">
    <location>
        <begin position="51"/>
        <end position="61"/>
    </location>
</feature>
<dbReference type="Proteomes" id="UP001220456">
    <property type="component" value="Unassembled WGS sequence"/>
</dbReference>